<name>A0A0A9C6N7_ARUDO</name>
<sequence length="33" mass="3878">MCCAQDPQQFQVQFFWAILQKIKATCKLLAVYL</sequence>
<accession>A0A0A9C6N7</accession>
<dbReference type="EMBL" id="GBRH01228825">
    <property type="protein sequence ID" value="JAD69070.1"/>
    <property type="molecule type" value="Transcribed_RNA"/>
</dbReference>
<reference evidence="1" key="2">
    <citation type="journal article" date="2015" name="Data Brief">
        <title>Shoot transcriptome of the giant reed, Arundo donax.</title>
        <authorList>
            <person name="Barrero R.A."/>
            <person name="Guerrero F.D."/>
            <person name="Moolhuijzen P."/>
            <person name="Goolsby J.A."/>
            <person name="Tidwell J."/>
            <person name="Bellgard S.E."/>
            <person name="Bellgard M.I."/>
        </authorList>
    </citation>
    <scope>NUCLEOTIDE SEQUENCE</scope>
    <source>
        <tissue evidence="1">Shoot tissue taken approximately 20 cm above the soil surface</tissue>
    </source>
</reference>
<reference evidence="1" key="1">
    <citation type="submission" date="2014-09" db="EMBL/GenBank/DDBJ databases">
        <authorList>
            <person name="Magalhaes I.L.F."/>
            <person name="Oliveira U."/>
            <person name="Santos F.R."/>
            <person name="Vidigal T.H.D.A."/>
            <person name="Brescovit A.D."/>
            <person name="Santos A.J."/>
        </authorList>
    </citation>
    <scope>NUCLEOTIDE SEQUENCE</scope>
    <source>
        <tissue evidence="1">Shoot tissue taken approximately 20 cm above the soil surface</tissue>
    </source>
</reference>
<protein>
    <submittedName>
        <fullName evidence="1">Uncharacterized protein</fullName>
    </submittedName>
</protein>
<proteinExistence type="predicted"/>
<dbReference type="AlphaFoldDB" id="A0A0A9C6N7"/>
<organism evidence="1">
    <name type="scientific">Arundo donax</name>
    <name type="common">Giant reed</name>
    <name type="synonym">Donax arundinaceus</name>
    <dbReference type="NCBI Taxonomy" id="35708"/>
    <lineage>
        <taxon>Eukaryota</taxon>
        <taxon>Viridiplantae</taxon>
        <taxon>Streptophyta</taxon>
        <taxon>Embryophyta</taxon>
        <taxon>Tracheophyta</taxon>
        <taxon>Spermatophyta</taxon>
        <taxon>Magnoliopsida</taxon>
        <taxon>Liliopsida</taxon>
        <taxon>Poales</taxon>
        <taxon>Poaceae</taxon>
        <taxon>PACMAD clade</taxon>
        <taxon>Arundinoideae</taxon>
        <taxon>Arundineae</taxon>
        <taxon>Arundo</taxon>
    </lineage>
</organism>
<evidence type="ECO:0000313" key="1">
    <source>
        <dbReference type="EMBL" id="JAD69070.1"/>
    </source>
</evidence>